<dbReference type="GO" id="GO:0005634">
    <property type="term" value="C:nucleus"/>
    <property type="evidence" value="ECO:0007669"/>
    <property type="project" value="UniProtKB-SubCell"/>
</dbReference>
<reference evidence="10 11" key="1">
    <citation type="submission" date="2024-09" db="EMBL/GenBank/DDBJ databases">
        <title>A chromosome-level genome assembly of Gray's grenadier anchovy, Coilia grayii.</title>
        <authorList>
            <person name="Fu Z."/>
        </authorList>
    </citation>
    <scope>NUCLEOTIDE SEQUENCE [LARGE SCALE GENOMIC DNA]</scope>
    <source>
        <strain evidence="10">G4</strain>
        <tissue evidence="10">Muscle</tissue>
    </source>
</reference>
<keyword evidence="2" id="KW-0479">Metal-binding</keyword>
<evidence type="ECO:0000256" key="4">
    <source>
        <dbReference type="ARBA" id="ARBA00022771"/>
    </source>
</evidence>
<feature type="domain" description="C2H2-type" evidence="9">
    <location>
        <begin position="363"/>
        <end position="390"/>
    </location>
</feature>
<evidence type="ECO:0000256" key="7">
    <source>
        <dbReference type="PROSITE-ProRule" id="PRU00042"/>
    </source>
</evidence>
<feature type="compositionally biased region" description="Basic residues" evidence="8">
    <location>
        <begin position="177"/>
        <end position="188"/>
    </location>
</feature>
<dbReference type="InterPro" id="IPR050331">
    <property type="entry name" value="Zinc_finger"/>
</dbReference>
<evidence type="ECO:0000256" key="2">
    <source>
        <dbReference type="ARBA" id="ARBA00022723"/>
    </source>
</evidence>
<evidence type="ECO:0000313" key="11">
    <source>
        <dbReference type="Proteomes" id="UP001591681"/>
    </source>
</evidence>
<evidence type="ECO:0000256" key="5">
    <source>
        <dbReference type="ARBA" id="ARBA00022833"/>
    </source>
</evidence>
<dbReference type="GO" id="GO:0008270">
    <property type="term" value="F:zinc ion binding"/>
    <property type="evidence" value="ECO:0007669"/>
    <property type="project" value="UniProtKB-KW"/>
</dbReference>
<keyword evidence="6" id="KW-0539">Nucleus</keyword>
<feature type="domain" description="C2H2-type" evidence="9">
    <location>
        <begin position="145"/>
        <end position="173"/>
    </location>
</feature>
<dbReference type="Pfam" id="PF00096">
    <property type="entry name" value="zf-C2H2"/>
    <property type="match status" value="2"/>
</dbReference>
<evidence type="ECO:0000256" key="8">
    <source>
        <dbReference type="SAM" id="MobiDB-lite"/>
    </source>
</evidence>
<evidence type="ECO:0000259" key="9">
    <source>
        <dbReference type="PROSITE" id="PS50157"/>
    </source>
</evidence>
<evidence type="ECO:0000256" key="6">
    <source>
        <dbReference type="ARBA" id="ARBA00023242"/>
    </source>
</evidence>
<dbReference type="SMART" id="SM00355">
    <property type="entry name" value="ZnF_C2H2"/>
    <property type="match status" value="6"/>
</dbReference>
<dbReference type="InterPro" id="IPR013087">
    <property type="entry name" value="Znf_C2H2_type"/>
</dbReference>
<feature type="domain" description="C2H2-type" evidence="9">
    <location>
        <begin position="117"/>
        <end position="144"/>
    </location>
</feature>
<evidence type="ECO:0000313" key="10">
    <source>
        <dbReference type="EMBL" id="KAL2088572.1"/>
    </source>
</evidence>
<comment type="caution">
    <text evidence="10">The sequence shown here is derived from an EMBL/GenBank/DDBJ whole genome shotgun (WGS) entry which is preliminary data.</text>
</comment>
<feature type="domain" description="C2H2-type" evidence="9">
    <location>
        <begin position="307"/>
        <end position="334"/>
    </location>
</feature>
<dbReference type="EMBL" id="JBHFQA010000013">
    <property type="protein sequence ID" value="KAL2088572.1"/>
    <property type="molecule type" value="Genomic_DNA"/>
</dbReference>
<dbReference type="PROSITE" id="PS50157">
    <property type="entry name" value="ZINC_FINGER_C2H2_2"/>
    <property type="match status" value="5"/>
</dbReference>
<feature type="compositionally biased region" description="Low complexity" evidence="8">
    <location>
        <begin position="243"/>
        <end position="253"/>
    </location>
</feature>
<keyword evidence="11" id="KW-1185">Reference proteome</keyword>
<protein>
    <recommendedName>
        <fullName evidence="9">C2H2-type domain-containing protein</fullName>
    </recommendedName>
</protein>
<proteinExistence type="predicted"/>
<dbReference type="PANTHER" id="PTHR16515">
    <property type="entry name" value="PR DOMAIN ZINC FINGER PROTEIN"/>
    <property type="match status" value="1"/>
</dbReference>
<comment type="subcellular location">
    <subcellularLocation>
        <location evidence="1">Nucleus</location>
    </subcellularLocation>
</comment>
<feature type="compositionally biased region" description="Pro residues" evidence="8">
    <location>
        <begin position="189"/>
        <end position="205"/>
    </location>
</feature>
<keyword evidence="5" id="KW-0862">Zinc</keyword>
<sequence>MEHSEVSPVQGTEFQIIEVFSMDNSHFGGSNSVSEVVIDEESGSDVLVVDHDFGLRASVDPEESSGSDAEFHSPVQPVKRRRRAKEEPHLCIVCGKVCMSISGLKVHQKVHMRDTSLDCNICSMTFPSRAAQSAHMLVHNPEKTHECPCCPLRFASDRALQSHYRVRHKGSETAHVPKTKTKAPRVPRPKTPPPLPPPRSLPSPPSRVRRQSSQRKVKPKGRKKRELEHQVPVPQVISVQHMQGQKAKQNQNQKNKDKIRVSKLNRKAFLEATPGEQATYLQQVIQESKATVPAQTSSQGLDRFGVYRCNVCKKGFRELHFLERHMGIHMAARLQKCPLCEETFSSARALNKHASEAHDSGTYTCSICGKNLHKLGSLLNHQLLHEKKGQKGTFMPGKQD</sequence>
<gene>
    <name evidence="10" type="ORF">ACEWY4_015471</name>
</gene>
<feature type="region of interest" description="Disordered" evidence="8">
    <location>
        <begin position="166"/>
        <end position="257"/>
    </location>
</feature>
<feature type="region of interest" description="Disordered" evidence="8">
    <location>
        <begin position="58"/>
        <end position="82"/>
    </location>
</feature>
<feature type="compositionally biased region" description="Basic residues" evidence="8">
    <location>
        <begin position="207"/>
        <end position="224"/>
    </location>
</feature>
<accession>A0ABD1JNA4</accession>
<dbReference type="Gene3D" id="3.30.160.60">
    <property type="entry name" value="Classic Zinc Finger"/>
    <property type="match status" value="2"/>
</dbReference>
<dbReference type="PROSITE" id="PS00028">
    <property type="entry name" value="ZINC_FINGER_C2H2_1"/>
    <property type="match status" value="6"/>
</dbReference>
<evidence type="ECO:0000256" key="3">
    <source>
        <dbReference type="ARBA" id="ARBA00022737"/>
    </source>
</evidence>
<organism evidence="10 11">
    <name type="scientific">Coilia grayii</name>
    <name type="common">Gray's grenadier anchovy</name>
    <dbReference type="NCBI Taxonomy" id="363190"/>
    <lineage>
        <taxon>Eukaryota</taxon>
        <taxon>Metazoa</taxon>
        <taxon>Chordata</taxon>
        <taxon>Craniata</taxon>
        <taxon>Vertebrata</taxon>
        <taxon>Euteleostomi</taxon>
        <taxon>Actinopterygii</taxon>
        <taxon>Neopterygii</taxon>
        <taxon>Teleostei</taxon>
        <taxon>Clupei</taxon>
        <taxon>Clupeiformes</taxon>
        <taxon>Clupeoidei</taxon>
        <taxon>Engraulidae</taxon>
        <taxon>Coilinae</taxon>
        <taxon>Coilia</taxon>
    </lineage>
</organism>
<name>A0ABD1JNA4_9TELE</name>
<dbReference type="Proteomes" id="UP001591681">
    <property type="component" value="Unassembled WGS sequence"/>
</dbReference>
<dbReference type="SUPFAM" id="SSF57667">
    <property type="entry name" value="beta-beta-alpha zinc fingers"/>
    <property type="match status" value="4"/>
</dbReference>
<dbReference type="InterPro" id="IPR036236">
    <property type="entry name" value="Znf_C2H2_sf"/>
</dbReference>
<evidence type="ECO:0000256" key="1">
    <source>
        <dbReference type="ARBA" id="ARBA00004123"/>
    </source>
</evidence>
<dbReference type="PANTHER" id="PTHR16515:SF66">
    <property type="entry name" value="C2H2-TYPE DOMAIN-CONTAINING PROTEIN"/>
    <property type="match status" value="1"/>
</dbReference>
<dbReference type="AlphaFoldDB" id="A0ABD1JNA4"/>
<feature type="domain" description="C2H2-type" evidence="9">
    <location>
        <begin position="89"/>
        <end position="116"/>
    </location>
</feature>
<keyword evidence="3" id="KW-0677">Repeat</keyword>
<keyword evidence="4 7" id="KW-0863">Zinc-finger</keyword>